<name>A0A7J7TKW8_PIPKU</name>
<comment type="caution">
    <text evidence="2">The sequence shown here is derived from an EMBL/GenBank/DDBJ whole genome shotgun (WGS) entry which is preliminary data.</text>
</comment>
<keyword evidence="3" id="KW-1185">Reference proteome</keyword>
<proteinExistence type="predicted"/>
<sequence length="128" mass="14148">MAGLRLGRALFLTCSTICFLTLEMTVGMQSLNTSFPETPRRKGPGITGTEIRAGRLHQTPSAAIPLEAREQKPSQVRKQLLRENPLFLVGFLRLQGIKNITSKPSGTQNILTLIIKCSSVFFSNYLNV</sequence>
<evidence type="ECO:0000313" key="2">
    <source>
        <dbReference type="EMBL" id="KAF6301331.1"/>
    </source>
</evidence>
<evidence type="ECO:0000313" key="3">
    <source>
        <dbReference type="Proteomes" id="UP000558488"/>
    </source>
</evidence>
<accession>A0A7J7TKW8</accession>
<feature type="chain" id="PRO_5029548852" evidence="1">
    <location>
        <begin position="28"/>
        <end position="128"/>
    </location>
</feature>
<dbReference type="AlphaFoldDB" id="A0A7J7TKW8"/>
<keyword evidence="1" id="KW-0732">Signal</keyword>
<protein>
    <submittedName>
        <fullName evidence="2">Uncharacterized protein</fullName>
    </submittedName>
</protein>
<evidence type="ECO:0000256" key="1">
    <source>
        <dbReference type="SAM" id="SignalP"/>
    </source>
</evidence>
<organism evidence="2 3">
    <name type="scientific">Pipistrellus kuhlii</name>
    <name type="common">Kuhl's pipistrelle</name>
    <dbReference type="NCBI Taxonomy" id="59472"/>
    <lineage>
        <taxon>Eukaryota</taxon>
        <taxon>Metazoa</taxon>
        <taxon>Chordata</taxon>
        <taxon>Craniata</taxon>
        <taxon>Vertebrata</taxon>
        <taxon>Euteleostomi</taxon>
        <taxon>Mammalia</taxon>
        <taxon>Eutheria</taxon>
        <taxon>Laurasiatheria</taxon>
        <taxon>Chiroptera</taxon>
        <taxon>Yangochiroptera</taxon>
        <taxon>Vespertilionidae</taxon>
        <taxon>Pipistrellus</taxon>
    </lineage>
</organism>
<feature type="signal peptide" evidence="1">
    <location>
        <begin position="1"/>
        <end position="27"/>
    </location>
</feature>
<gene>
    <name evidence="2" type="ORF">mPipKuh1_009338</name>
</gene>
<dbReference type="Proteomes" id="UP000558488">
    <property type="component" value="Unassembled WGS sequence"/>
</dbReference>
<dbReference type="EMBL" id="JACAGB010000027">
    <property type="protein sequence ID" value="KAF6301331.1"/>
    <property type="molecule type" value="Genomic_DNA"/>
</dbReference>
<reference evidence="2 3" key="1">
    <citation type="journal article" date="2020" name="Nature">
        <title>Six reference-quality genomes reveal evolution of bat adaptations.</title>
        <authorList>
            <person name="Jebb D."/>
            <person name="Huang Z."/>
            <person name="Pippel M."/>
            <person name="Hughes G.M."/>
            <person name="Lavrichenko K."/>
            <person name="Devanna P."/>
            <person name="Winkler S."/>
            <person name="Jermiin L.S."/>
            <person name="Skirmuntt E.C."/>
            <person name="Katzourakis A."/>
            <person name="Burkitt-Gray L."/>
            <person name="Ray D.A."/>
            <person name="Sullivan K.A.M."/>
            <person name="Roscito J.G."/>
            <person name="Kirilenko B.M."/>
            <person name="Davalos L.M."/>
            <person name="Corthals A.P."/>
            <person name="Power M.L."/>
            <person name="Jones G."/>
            <person name="Ransome R.D."/>
            <person name="Dechmann D.K.N."/>
            <person name="Locatelli A.G."/>
            <person name="Puechmaille S.J."/>
            <person name="Fedrigo O."/>
            <person name="Jarvis E.D."/>
            <person name="Hiller M."/>
            <person name="Vernes S.C."/>
            <person name="Myers E.W."/>
            <person name="Teeling E.C."/>
        </authorList>
    </citation>
    <scope>NUCLEOTIDE SEQUENCE [LARGE SCALE GENOMIC DNA]</scope>
    <source>
        <strain evidence="2">MPipKuh1</strain>
        <tissue evidence="2">Flight muscle</tissue>
    </source>
</reference>